<reference evidence="2" key="1">
    <citation type="journal article" date="2016" name="Nat. Genet.">
        <title>The genome sequences of Arachis duranensis and Arachis ipaensis, the diploid ancestors of cultivated peanut.</title>
        <authorList>
            <person name="Bertioli D.J."/>
            <person name="Cannon S.B."/>
            <person name="Froenicke L."/>
            <person name="Huang G."/>
            <person name="Farmer A.D."/>
            <person name="Cannon E.K."/>
            <person name="Liu X."/>
            <person name="Gao D."/>
            <person name="Clevenger J."/>
            <person name="Dash S."/>
            <person name="Ren L."/>
            <person name="Moretzsohn M.C."/>
            <person name="Shirasawa K."/>
            <person name="Huang W."/>
            <person name="Vidigal B."/>
            <person name="Abernathy B."/>
            <person name="Chu Y."/>
            <person name="Niederhuth C.E."/>
            <person name="Umale P."/>
            <person name="Araujo A.C."/>
            <person name="Kozik A."/>
            <person name="Kim K.D."/>
            <person name="Burow M.D."/>
            <person name="Varshney R.K."/>
            <person name="Wang X."/>
            <person name="Zhang X."/>
            <person name="Barkley N."/>
            <person name="Guimaraes P.M."/>
            <person name="Isobe S."/>
            <person name="Guo B."/>
            <person name="Liao B."/>
            <person name="Stalker H.T."/>
            <person name="Schmitz R.J."/>
            <person name="Scheffler B.E."/>
            <person name="Leal-Bertioli S.C."/>
            <person name="Xun X."/>
            <person name="Jackson S.A."/>
            <person name="Michelmore R."/>
            <person name="Ozias-Akins P."/>
        </authorList>
    </citation>
    <scope>NUCLEOTIDE SEQUENCE [LARGE SCALE GENOMIC DNA]</scope>
    <source>
        <strain evidence="2">cv. V14167</strain>
    </source>
</reference>
<dbReference type="KEGG" id="adu:127744969"/>
<evidence type="ECO:0000313" key="3">
    <source>
        <dbReference type="RefSeq" id="XP_052113842.1"/>
    </source>
</evidence>
<name>A0A9C6TGS3_ARADU</name>
<sequence>MFWILVQPLEQPCEEPTAQQSKQEAPVDVCPPEPNKQGVTVSITSFVIEEFFKDADVYQVSDEEQSQKPQMARQSEKETLILSSFDSAAQPREKEDERPSFSLEISPPASQPTQPS</sequence>
<evidence type="ECO:0000313" key="2">
    <source>
        <dbReference type="Proteomes" id="UP000515211"/>
    </source>
</evidence>
<dbReference type="RefSeq" id="XP_052113842.1">
    <property type="nucleotide sequence ID" value="XM_052257882.1"/>
</dbReference>
<organism evidence="2 3">
    <name type="scientific">Arachis duranensis</name>
    <name type="common">Wild peanut</name>
    <dbReference type="NCBI Taxonomy" id="130453"/>
    <lineage>
        <taxon>Eukaryota</taxon>
        <taxon>Viridiplantae</taxon>
        <taxon>Streptophyta</taxon>
        <taxon>Embryophyta</taxon>
        <taxon>Tracheophyta</taxon>
        <taxon>Spermatophyta</taxon>
        <taxon>Magnoliopsida</taxon>
        <taxon>eudicotyledons</taxon>
        <taxon>Gunneridae</taxon>
        <taxon>Pentapetalae</taxon>
        <taxon>rosids</taxon>
        <taxon>fabids</taxon>
        <taxon>Fabales</taxon>
        <taxon>Fabaceae</taxon>
        <taxon>Papilionoideae</taxon>
        <taxon>50 kb inversion clade</taxon>
        <taxon>dalbergioids sensu lato</taxon>
        <taxon>Dalbergieae</taxon>
        <taxon>Pterocarpus clade</taxon>
        <taxon>Arachis</taxon>
    </lineage>
</organism>
<evidence type="ECO:0000256" key="1">
    <source>
        <dbReference type="SAM" id="MobiDB-lite"/>
    </source>
</evidence>
<reference evidence="3" key="2">
    <citation type="submission" date="2025-08" db="UniProtKB">
        <authorList>
            <consortium name="RefSeq"/>
        </authorList>
    </citation>
    <scope>IDENTIFICATION</scope>
    <source>
        <tissue evidence="3">Whole plant</tissue>
    </source>
</reference>
<protein>
    <submittedName>
        <fullName evidence="3">Uncharacterized protein LOC127744969</fullName>
    </submittedName>
</protein>
<dbReference type="Proteomes" id="UP000515211">
    <property type="component" value="Chromosome 2"/>
</dbReference>
<gene>
    <name evidence="3" type="primary">LOC127744969</name>
</gene>
<dbReference type="GeneID" id="127744969"/>
<accession>A0A9C6TGS3</accession>
<feature type="region of interest" description="Disordered" evidence="1">
    <location>
        <begin position="60"/>
        <end position="116"/>
    </location>
</feature>
<dbReference type="AlphaFoldDB" id="A0A9C6TGS3"/>
<feature type="region of interest" description="Disordered" evidence="1">
    <location>
        <begin position="13"/>
        <end position="35"/>
    </location>
</feature>
<proteinExistence type="predicted"/>
<keyword evidence="2" id="KW-1185">Reference proteome</keyword>